<feature type="transmembrane region" description="Helical" evidence="1">
    <location>
        <begin position="110"/>
        <end position="136"/>
    </location>
</feature>
<protein>
    <submittedName>
        <fullName evidence="2">Uncharacterized protein</fullName>
    </submittedName>
</protein>
<feature type="transmembrane region" description="Helical" evidence="1">
    <location>
        <begin position="591"/>
        <end position="612"/>
    </location>
</feature>
<comment type="caution">
    <text evidence="2">The sequence shown here is derived from an EMBL/GenBank/DDBJ whole genome shotgun (WGS) entry which is preliminary data.</text>
</comment>
<proteinExistence type="predicted"/>
<evidence type="ECO:0000313" key="3">
    <source>
        <dbReference type="Proteomes" id="UP000191285"/>
    </source>
</evidence>
<dbReference type="EMBL" id="MLKD01000026">
    <property type="protein sequence ID" value="OQE15886.1"/>
    <property type="molecule type" value="Genomic_DNA"/>
</dbReference>
<dbReference type="Proteomes" id="UP000191285">
    <property type="component" value="Unassembled WGS sequence"/>
</dbReference>
<keyword evidence="1" id="KW-0812">Transmembrane</keyword>
<sequence>MRDNIKVFRYGSSNILRTPRSIPLSNFTILGYILNYAFGHSFIMHDSPGYENVALQSRWSVGLKTPLLMVGSFILAFLVAILHTILFQVLANTPTDGPESLIPQTYVTTISVILSSSFTLLTHLCLGLSFTQYLWYILRHQPLATLTIEHLFTLRSNPLSLIDRTVFRKALPLVMVAIISWSTSIAMSFPPGAMTVVPSLHEFLVLNAQVPTFDASDFGDMNIDFVEEKSLFALSDMISSPIGVTEEDFVSTRSLYLNYNLQLALKGMVHRTLLTKRVEAASSPCSANCSYSLNFTGPYVQCTKTTNTSTIKPDGSFFSLPVFNLSTEHWSAEYDSLDDPKIQDPQNHSYIEISTSSPQSFRSNGTDVNDSEWQKWELDMINHYWTCVPSRADYIVHTTYKNNVRSLEVNIDETSIKPLISAAPSSIVVEEGDQLLNYTSPLLPAVVPILQDANLYSIITVVMDLISGSLNAYFDSSYNSTHTDSNGLSYYNFTCTFPDFYLETQNTTKDLMAILPIAQYFSDTEISPSFSNIEVTNGELFKINEARINFMLQDVVLSMISYQPFNWTTKVDQTRNELRTIYTISRPLNLFLPYGLMLFGSLCAMSLGFYALRLNGVPAIDGGFLQLFTTAQRSDTVDRIARGGCLGGEENVPTALKDLKIQFGELIETEDDLERVVLSTAGFGTENEVRPLKRERVYGTI</sequence>
<organism evidence="2 3">
    <name type="scientific">Penicillium steckii</name>
    <dbReference type="NCBI Taxonomy" id="303698"/>
    <lineage>
        <taxon>Eukaryota</taxon>
        <taxon>Fungi</taxon>
        <taxon>Dikarya</taxon>
        <taxon>Ascomycota</taxon>
        <taxon>Pezizomycotina</taxon>
        <taxon>Eurotiomycetes</taxon>
        <taxon>Eurotiomycetidae</taxon>
        <taxon>Eurotiales</taxon>
        <taxon>Aspergillaceae</taxon>
        <taxon>Penicillium</taxon>
    </lineage>
</organism>
<reference evidence="3" key="1">
    <citation type="journal article" date="2017" name="Nat. Microbiol.">
        <title>Global analysis of biosynthetic gene clusters reveals vast potential of secondary metabolite production in Penicillium species.</title>
        <authorList>
            <person name="Nielsen J.C."/>
            <person name="Grijseels S."/>
            <person name="Prigent S."/>
            <person name="Ji B."/>
            <person name="Dainat J."/>
            <person name="Nielsen K.F."/>
            <person name="Frisvad J.C."/>
            <person name="Workman M."/>
            <person name="Nielsen J."/>
        </authorList>
    </citation>
    <scope>NUCLEOTIDE SEQUENCE [LARGE SCALE GENOMIC DNA]</scope>
    <source>
        <strain evidence="3">IBT 24891</strain>
    </source>
</reference>
<feature type="transmembrane region" description="Helical" evidence="1">
    <location>
        <begin position="67"/>
        <end position="90"/>
    </location>
</feature>
<evidence type="ECO:0000313" key="2">
    <source>
        <dbReference type="EMBL" id="OQE15886.1"/>
    </source>
</evidence>
<keyword evidence="1" id="KW-0472">Membrane</keyword>
<dbReference type="PANTHER" id="PTHR35041">
    <property type="entry name" value="MEDIATOR OF RNA POLYMERASE II TRANSCRIPTION SUBUNIT 1"/>
    <property type="match status" value="1"/>
</dbReference>
<dbReference type="OrthoDB" id="4359725at2759"/>
<name>A0A1V6SPH1_9EURO</name>
<dbReference type="STRING" id="303698.A0A1V6SPH1"/>
<accession>A0A1V6SPH1</accession>
<dbReference type="PANTHER" id="PTHR35041:SF6">
    <property type="entry name" value="FORMYLMETHIONINE DEFORMYLASE-LIKE PROTEIN-RELATED"/>
    <property type="match status" value="1"/>
</dbReference>
<gene>
    <name evidence="2" type="ORF">PENSTE_c026G00058</name>
</gene>
<keyword evidence="1" id="KW-1133">Transmembrane helix</keyword>
<evidence type="ECO:0000256" key="1">
    <source>
        <dbReference type="SAM" id="Phobius"/>
    </source>
</evidence>
<dbReference type="AlphaFoldDB" id="A0A1V6SPH1"/>
<keyword evidence="3" id="KW-1185">Reference proteome</keyword>